<dbReference type="GO" id="GO:0004129">
    <property type="term" value="F:cytochrome-c oxidase activity"/>
    <property type="evidence" value="ECO:0007669"/>
    <property type="project" value="InterPro"/>
</dbReference>
<keyword evidence="4 8" id="KW-0812">Transmembrane</keyword>
<protein>
    <recommendedName>
        <fullName evidence="3 8">Cytochrome c oxidase subunit 3</fullName>
    </recommendedName>
</protein>
<dbReference type="InterPro" id="IPR024791">
    <property type="entry name" value="Cyt_c/ubiquinol_Oxase_su3"/>
</dbReference>
<feature type="domain" description="Heme-copper oxidase subunit III family profile" evidence="10">
    <location>
        <begin position="3"/>
        <end position="260"/>
    </location>
</feature>
<dbReference type="InterPro" id="IPR035973">
    <property type="entry name" value="Cyt_c_oxidase_su3-like_sf"/>
</dbReference>
<evidence type="ECO:0000256" key="4">
    <source>
        <dbReference type="ARBA" id="ARBA00022692"/>
    </source>
</evidence>
<feature type="transmembrane region" description="Helical" evidence="9">
    <location>
        <begin position="238"/>
        <end position="258"/>
    </location>
</feature>
<evidence type="ECO:0000256" key="3">
    <source>
        <dbReference type="ARBA" id="ARBA00015944"/>
    </source>
</evidence>
<dbReference type="FunFam" id="1.20.120.80:FF:000002">
    <property type="entry name" value="Cytochrome c oxidase subunit 3"/>
    <property type="match status" value="1"/>
</dbReference>
<evidence type="ECO:0000256" key="2">
    <source>
        <dbReference type="ARBA" id="ARBA00010581"/>
    </source>
</evidence>
<evidence type="ECO:0000256" key="8">
    <source>
        <dbReference type="RuleBase" id="RU003375"/>
    </source>
</evidence>
<name>A0A344A2N9_9HEMI</name>
<evidence type="ECO:0000256" key="5">
    <source>
        <dbReference type="ARBA" id="ARBA00022967"/>
    </source>
</evidence>
<comment type="function">
    <text evidence="8">Component of the cytochrome c oxidase, the last enzyme in the mitochondrial electron transport chain which drives oxidative phosphorylation. The respiratory chain contains 3 multisubunit complexes succinate dehydrogenase (complex II, CII), ubiquinol-cytochrome c oxidoreductase (cytochrome b-c1 complex, complex III, CIII) and cytochrome c oxidase (complex IV, CIV), that cooperate to transfer electrons derived from NADH and succinate to molecular oxygen, creating an electrochemical gradient over the inner membrane that drives transmembrane transport and the ATP synthase. Cytochrome c oxidase is the component of the respiratory chain that catalyzes the reduction of oxygen to water. Electrons originating from reduced cytochrome c in the intermembrane space (IMS) are transferred via the dinuclear copper A center (CU(A)) of subunit 2 and heme A of subunit 1 to the active site in subunit 1, a binuclear center (BNC) formed by heme A3 and copper B (CU(B)). The BNC reduces molecular oxygen to 2 water molecules using 4 electrons from cytochrome c in the IMS and 4 protons from the mitochondrial matrix.</text>
</comment>
<dbReference type="EMBL" id="MG989234">
    <property type="protein sequence ID" value="AWU49030.1"/>
    <property type="molecule type" value="Genomic_DNA"/>
</dbReference>
<dbReference type="GO" id="GO:0006123">
    <property type="term" value="P:mitochondrial electron transport, cytochrome c to oxygen"/>
    <property type="evidence" value="ECO:0007669"/>
    <property type="project" value="TreeGrafter"/>
</dbReference>
<dbReference type="InterPro" id="IPR013833">
    <property type="entry name" value="Cyt_c_oxidase_su3_a-hlx"/>
</dbReference>
<keyword evidence="5" id="KW-1278">Translocase</keyword>
<reference evidence="11" key="1">
    <citation type="submission" date="2018-02" db="EMBL/GenBank/DDBJ databases">
        <title>Resolving the psyllid tree of life: Phylogenomic analysis of the superfamily Psylloidea (Hemiptera).</title>
        <authorList>
            <person name="Percy D.M."/>
            <person name="Sveinsson S."/>
            <person name="Lemmon A.R."/>
            <person name="Lemmon E.M."/>
            <person name="Ouvrard D."/>
            <person name="Burckhardt D."/>
        </authorList>
    </citation>
    <scope>NUCLEOTIDE SEQUENCE</scope>
    <source>
        <strain evidence="11">DP1.idba.137_circ</strain>
    </source>
</reference>
<dbReference type="GO" id="GO:0016020">
    <property type="term" value="C:membrane"/>
    <property type="evidence" value="ECO:0007669"/>
    <property type="project" value="UniProtKB-SubCell"/>
</dbReference>
<evidence type="ECO:0000256" key="7">
    <source>
        <dbReference type="ARBA" id="ARBA00023136"/>
    </source>
</evidence>
<comment type="similarity">
    <text evidence="2 8">Belongs to the cytochrome c oxidase subunit 3 family.</text>
</comment>
<keyword evidence="7 9" id="KW-0472">Membrane</keyword>
<evidence type="ECO:0000256" key="1">
    <source>
        <dbReference type="ARBA" id="ARBA00004141"/>
    </source>
</evidence>
<dbReference type="InterPro" id="IPR000298">
    <property type="entry name" value="Cyt_c_oxidase-like_su3"/>
</dbReference>
<dbReference type="PROSITE" id="PS50253">
    <property type="entry name" value="COX3"/>
    <property type="match status" value="1"/>
</dbReference>
<gene>
    <name evidence="11" type="primary">cox3</name>
</gene>
<dbReference type="PANTHER" id="PTHR11403">
    <property type="entry name" value="CYTOCHROME C OXIDASE SUBUNIT III"/>
    <property type="match status" value="1"/>
</dbReference>
<dbReference type="CDD" id="cd01665">
    <property type="entry name" value="Cyt_c_Oxidase_III"/>
    <property type="match status" value="1"/>
</dbReference>
<accession>A0A344A2N9</accession>
<dbReference type="GO" id="GO:0005739">
    <property type="term" value="C:mitochondrion"/>
    <property type="evidence" value="ECO:0007669"/>
    <property type="project" value="TreeGrafter"/>
</dbReference>
<keyword evidence="8 11" id="KW-0496">Mitochondrion</keyword>
<feature type="transmembrane region" description="Helical" evidence="9">
    <location>
        <begin position="80"/>
        <end position="101"/>
    </location>
</feature>
<dbReference type="AlphaFoldDB" id="A0A344A2N9"/>
<dbReference type="PANTHER" id="PTHR11403:SF7">
    <property type="entry name" value="CYTOCHROME C OXIDASE SUBUNIT 3"/>
    <property type="match status" value="1"/>
</dbReference>
<feature type="transmembrane region" description="Helical" evidence="9">
    <location>
        <begin position="193"/>
        <end position="218"/>
    </location>
</feature>
<evidence type="ECO:0000256" key="9">
    <source>
        <dbReference type="SAM" id="Phobius"/>
    </source>
</evidence>
<dbReference type="InterPro" id="IPR033945">
    <property type="entry name" value="Cyt_c_oxase_su3_dom"/>
</dbReference>
<evidence type="ECO:0000313" key="11">
    <source>
        <dbReference type="EMBL" id="AWU49030.1"/>
    </source>
</evidence>
<dbReference type="Gene3D" id="1.10.287.70">
    <property type="match status" value="1"/>
</dbReference>
<dbReference type="SUPFAM" id="SSF81452">
    <property type="entry name" value="Cytochrome c oxidase subunit III-like"/>
    <property type="match status" value="1"/>
</dbReference>
<comment type="subcellular location">
    <subcellularLocation>
        <location evidence="1">Membrane</location>
        <topology evidence="1">Multi-pass membrane protein</topology>
    </subcellularLocation>
</comment>
<sequence>MNKNHQFHLVDPSPWPLSISFSLMSTMTLTILYFNIKHMNFLIINLIVTIWIMMLWWRDIQRESTFQGNHTYLVVNSMKYGMMLFILSEILFFISFFWSFFHHSLSPNQEIGLNWPPMMIQSFNPLHIPLVNTLILLSSGMSVTWSHASMCNNNLFQTKKSLMITIIMGIYFSLLQIYEYVEAPFCISDSVYGSSFFLSTGFHGLHVLIGTLFLIHSWTRLNFIHFNKNHHLGIELSIWYWHFVDVVWLFLYSSVYWWGK</sequence>
<organism evidence="11">
    <name type="scientific">Pseudophacopteron sp. DMP-2018</name>
    <dbReference type="NCBI Taxonomy" id="2908812"/>
    <lineage>
        <taxon>Eukaryota</taxon>
        <taxon>Metazoa</taxon>
        <taxon>Ecdysozoa</taxon>
        <taxon>Arthropoda</taxon>
        <taxon>Hexapoda</taxon>
        <taxon>Insecta</taxon>
        <taxon>Pterygota</taxon>
        <taxon>Neoptera</taxon>
        <taxon>Paraneoptera</taxon>
        <taxon>Hemiptera</taxon>
        <taxon>Sternorrhyncha</taxon>
        <taxon>Psylloidea</taxon>
        <taxon>Phacopteronidae</taxon>
        <taxon>Pseudophacopteron</taxon>
    </lineage>
</organism>
<keyword evidence="6 9" id="KW-1133">Transmembrane helix</keyword>
<feature type="transmembrane region" description="Helical" evidence="9">
    <location>
        <begin position="15"/>
        <end position="34"/>
    </location>
</feature>
<evidence type="ECO:0000259" key="10">
    <source>
        <dbReference type="PROSITE" id="PS50253"/>
    </source>
</evidence>
<evidence type="ECO:0000256" key="6">
    <source>
        <dbReference type="ARBA" id="ARBA00022989"/>
    </source>
</evidence>
<geneLocation type="mitochondrion" evidence="11"/>
<dbReference type="Pfam" id="PF00510">
    <property type="entry name" value="COX3"/>
    <property type="match status" value="1"/>
</dbReference>
<dbReference type="Gene3D" id="1.20.120.80">
    <property type="entry name" value="Cytochrome c oxidase, subunit III, four-helix bundle"/>
    <property type="match status" value="1"/>
</dbReference>
<feature type="transmembrane region" description="Helical" evidence="9">
    <location>
        <begin position="161"/>
        <end position="181"/>
    </location>
</feature>
<feature type="transmembrane region" description="Helical" evidence="9">
    <location>
        <begin position="41"/>
        <end position="60"/>
    </location>
</feature>
<proteinExistence type="inferred from homology"/>